<comment type="similarity">
    <text evidence="1">Belongs to the HpcH/HpaI aldolase family.</text>
</comment>
<dbReference type="PANTHER" id="PTHR30502">
    <property type="entry name" value="2-KETO-3-DEOXY-L-RHAMNONATE ALDOLASE"/>
    <property type="match status" value="1"/>
</dbReference>
<evidence type="ECO:0000256" key="3">
    <source>
        <dbReference type="ARBA" id="ARBA00023239"/>
    </source>
</evidence>
<evidence type="ECO:0000313" key="5">
    <source>
        <dbReference type="EMBL" id="BCK79094.1"/>
    </source>
</evidence>
<keyword evidence="6" id="KW-1185">Reference proteome</keyword>
<gene>
    <name evidence="5" type="ORF">MM35RIKEN_12860</name>
</gene>
<dbReference type="AlphaFoldDB" id="A0A810PTH5"/>
<proteinExistence type="inferred from homology"/>
<dbReference type="Pfam" id="PF03328">
    <property type="entry name" value="HpcH_HpaI"/>
    <property type="match status" value="1"/>
</dbReference>
<dbReference type="RefSeq" id="WP_212820311.1">
    <property type="nucleotide sequence ID" value="NZ_AP023415.1"/>
</dbReference>
<dbReference type="PANTHER" id="PTHR30502:SF0">
    <property type="entry name" value="PHOSPHOENOLPYRUVATE CARBOXYLASE FAMILY PROTEIN"/>
    <property type="match status" value="1"/>
</dbReference>
<name>A0A810PTH5_9FIRM</name>
<accession>A0A810PTH5</accession>
<dbReference type="InterPro" id="IPR005000">
    <property type="entry name" value="Aldolase/citrate-lyase_domain"/>
</dbReference>
<dbReference type="GO" id="GO:0005737">
    <property type="term" value="C:cytoplasm"/>
    <property type="evidence" value="ECO:0007669"/>
    <property type="project" value="TreeGrafter"/>
</dbReference>
<keyword evidence="2" id="KW-0479">Metal-binding</keyword>
<evidence type="ECO:0000256" key="2">
    <source>
        <dbReference type="ARBA" id="ARBA00022723"/>
    </source>
</evidence>
<dbReference type="InterPro" id="IPR050251">
    <property type="entry name" value="HpcH-HpaI_aldolase"/>
</dbReference>
<dbReference type="GO" id="GO:0046872">
    <property type="term" value="F:metal ion binding"/>
    <property type="evidence" value="ECO:0007669"/>
    <property type="project" value="UniProtKB-KW"/>
</dbReference>
<dbReference type="InterPro" id="IPR040442">
    <property type="entry name" value="Pyrv_kinase-like_dom_sf"/>
</dbReference>
<sequence length="267" mass="28629">MKIVNNYPFPSLRDVEVFRKALHSEQGAFGPFMITSDPAFVEAAGYAGYDFVLLDMEHGPGTFENLQNLIRAANVSGVCPVVRVPRGTDIWIDQALDVGAGAVMIPQIDTAEQARIAVSAAKFSPRGTRGTCRFVRSAAYGAIPGADYFAKAQDTMVILQAEGQKAIDNLDDILSVEGVDIVFVGPYDLSASLGIIGQINHPKVMELIGEICRKAAAKGVQVGCFADSAESGRRLLEMGVRFVGYSCDTAIFMNMAKADIAAFHGEK</sequence>
<evidence type="ECO:0000259" key="4">
    <source>
        <dbReference type="Pfam" id="PF03328"/>
    </source>
</evidence>
<organism evidence="5 6">
    <name type="scientific">Vescimonas fastidiosa</name>
    <dbReference type="NCBI Taxonomy" id="2714353"/>
    <lineage>
        <taxon>Bacteria</taxon>
        <taxon>Bacillati</taxon>
        <taxon>Bacillota</taxon>
        <taxon>Clostridia</taxon>
        <taxon>Eubacteriales</taxon>
        <taxon>Oscillospiraceae</taxon>
        <taxon>Vescimonas</taxon>
    </lineage>
</organism>
<dbReference type="Gene3D" id="3.20.20.60">
    <property type="entry name" value="Phosphoenolpyruvate-binding domains"/>
    <property type="match status" value="1"/>
</dbReference>
<dbReference type="SUPFAM" id="SSF51621">
    <property type="entry name" value="Phosphoenolpyruvate/pyruvate domain"/>
    <property type="match status" value="1"/>
</dbReference>
<dbReference type="EMBL" id="AP023415">
    <property type="protein sequence ID" value="BCK79094.1"/>
    <property type="molecule type" value="Genomic_DNA"/>
</dbReference>
<evidence type="ECO:0000256" key="1">
    <source>
        <dbReference type="ARBA" id="ARBA00005568"/>
    </source>
</evidence>
<dbReference type="InterPro" id="IPR015813">
    <property type="entry name" value="Pyrv/PenolPyrv_kinase-like_dom"/>
</dbReference>
<reference evidence="5" key="1">
    <citation type="submission" date="2020-09" db="EMBL/GenBank/DDBJ databases">
        <title>New species isolated from human feces.</title>
        <authorList>
            <person name="Kitahara M."/>
            <person name="Shigeno Y."/>
            <person name="Shime M."/>
            <person name="Matsumoto Y."/>
            <person name="Nakamura S."/>
            <person name="Motooka D."/>
            <person name="Fukuoka S."/>
            <person name="Nishikawa H."/>
            <person name="Benno Y."/>
        </authorList>
    </citation>
    <scope>NUCLEOTIDE SEQUENCE</scope>
    <source>
        <strain evidence="5">MM35</strain>
    </source>
</reference>
<feature type="domain" description="HpcH/HpaI aldolase/citrate lyase" evidence="4">
    <location>
        <begin position="32"/>
        <end position="254"/>
    </location>
</feature>
<protein>
    <submittedName>
        <fullName evidence="5">2-keto-3-deoxy-L-rhamnonate aldolase</fullName>
    </submittedName>
</protein>
<dbReference type="KEGG" id="vfa:MM35RIKEN_12860"/>
<keyword evidence="3" id="KW-0456">Lyase</keyword>
<dbReference type="Proteomes" id="UP000681343">
    <property type="component" value="Chromosome"/>
</dbReference>
<evidence type="ECO:0000313" key="6">
    <source>
        <dbReference type="Proteomes" id="UP000681343"/>
    </source>
</evidence>
<dbReference type="GO" id="GO:0016832">
    <property type="term" value="F:aldehyde-lyase activity"/>
    <property type="evidence" value="ECO:0007669"/>
    <property type="project" value="TreeGrafter"/>
</dbReference>